<protein>
    <submittedName>
        <fullName evidence="1">Uncharacterized protein</fullName>
    </submittedName>
</protein>
<name>A0A1Z3N572_BDEBC</name>
<dbReference type="RefSeq" id="WP_088564169.1">
    <property type="nucleotide sequence ID" value="NZ_CP020946.1"/>
</dbReference>
<evidence type="ECO:0000313" key="1">
    <source>
        <dbReference type="EMBL" id="ASD62537.1"/>
    </source>
</evidence>
<dbReference type="EMBL" id="CP020946">
    <property type="protein sequence ID" value="ASD62537.1"/>
    <property type="molecule type" value="Genomic_DNA"/>
</dbReference>
<gene>
    <name evidence="1" type="ORF">B9G79_02610</name>
</gene>
<proteinExistence type="predicted"/>
<organism evidence="1 2">
    <name type="scientific">Bdellovibrio bacteriovorus</name>
    <dbReference type="NCBI Taxonomy" id="959"/>
    <lineage>
        <taxon>Bacteria</taxon>
        <taxon>Pseudomonadati</taxon>
        <taxon>Bdellovibrionota</taxon>
        <taxon>Bdellovibrionia</taxon>
        <taxon>Bdellovibrionales</taxon>
        <taxon>Pseudobdellovibrionaceae</taxon>
        <taxon>Bdellovibrio</taxon>
    </lineage>
</organism>
<sequence length="201" mass="21181">MKKLLTVFFSLALAACGGGHNPDKDNLSKALQVGDSSYYDLGSGKGLMSEGISAVSAGANFEITFTLNDGGSLSLHTFANSSLQSGFTVTFTRIGNVLQVHADAQGEVQDWSSLFAAVYASTTLTFTLDIHNNERPAHVLIWNGAKSSGMDHTNTVYNSAEDSLDLNYDAAPGNGSGRAWGFTATNAQLLNARLSSPQDGH</sequence>
<dbReference type="AlphaFoldDB" id="A0A1Z3N572"/>
<reference evidence="1 2" key="1">
    <citation type="submission" date="2017-04" db="EMBL/GenBank/DDBJ databases">
        <title>Whole genome sequence of Bdellovibrio bacteriovorus strain SSB218315.</title>
        <authorList>
            <person name="Oyedara O."/>
            <person name="Rodriguez-Perez M.A."/>
        </authorList>
    </citation>
    <scope>NUCLEOTIDE SEQUENCE [LARGE SCALE GENOMIC DNA]</scope>
    <source>
        <strain evidence="1 2">SSB218315</strain>
    </source>
</reference>
<dbReference type="PROSITE" id="PS51257">
    <property type="entry name" value="PROKAR_LIPOPROTEIN"/>
    <property type="match status" value="1"/>
</dbReference>
<dbReference type="Proteomes" id="UP000197003">
    <property type="component" value="Chromosome"/>
</dbReference>
<evidence type="ECO:0000313" key="2">
    <source>
        <dbReference type="Proteomes" id="UP000197003"/>
    </source>
</evidence>
<accession>A0A1Z3N572</accession>
<dbReference type="OrthoDB" id="5292351at2"/>